<evidence type="ECO:0000256" key="1">
    <source>
        <dbReference type="SAM" id="SignalP"/>
    </source>
</evidence>
<feature type="chain" id="PRO_5025495016" evidence="1">
    <location>
        <begin position="24"/>
        <end position="97"/>
    </location>
</feature>
<accession>A0A6B0TZK9</accession>
<gene>
    <name evidence="2" type="ORF">GSH16_13410</name>
</gene>
<feature type="signal peptide" evidence="1">
    <location>
        <begin position="1"/>
        <end position="23"/>
    </location>
</feature>
<dbReference type="RefSeq" id="WP_160855948.1">
    <property type="nucleotide sequence ID" value="NZ_WUWG01000006.1"/>
</dbReference>
<keyword evidence="1" id="KW-0732">Signal</keyword>
<dbReference type="AlphaFoldDB" id="A0A6B0TZK9"/>
<name>A0A6B0TZK9_9RHOB</name>
<evidence type="ECO:0000313" key="2">
    <source>
        <dbReference type="EMBL" id="MXU66443.1"/>
    </source>
</evidence>
<keyword evidence="3" id="KW-1185">Reference proteome</keyword>
<sequence>MSIKRACPSLALAASLLAGPVAAESMLLSVSPIPDGAEERFCYYGGLAYSESAYVLLEGSSTVTTSIEDRQQRLLECVRDDEGKLVWVGRANIQMGR</sequence>
<protein>
    <submittedName>
        <fullName evidence="2">Uncharacterized protein</fullName>
    </submittedName>
</protein>
<reference evidence="2 3" key="1">
    <citation type="submission" date="2019-12" db="EMBL/GenBank/DDBJ databases">
        <title>Strain KN286 was isolated from seawater, which was collected from Caroline Seamount in the tropical western Pacific.</title>
        <authorList>
            <person name="Wang Q."/>
        </authorList>
    </citation>
    <scope>NUCLEOTIDE SEQUENCE [LARGE SCALE GENOMIC DNA]</scope>
    <source>
        <strain evidence="2 3">KN286</strain>
    </source>
</reference>
<dbReference type="Proteomes" id="UP000436016">
    <property type="component" value="Unassembled WGS sequence"/>
</dbReference>
<dbReference type="EMBL" id="WUWG01000006">
    <property type="protein sequence ID" value="MXU66443.1"/>
    <property type="molecule type" value="Genomic_DNA"/>
</dbReference>
<comment type="caution">
    <text evidence="2">The sequence shown here is derived from an EMBL/GenBank/DDBJ whole genome shotgun (WGS) entry which is preliminary data.</text>
</comment>
<evidence type="ECO:0000313" key="3">
    <source>
        <dbReference type="Proteomes" id="UP000436016"/>
    </source>
</evidence>
<proteinExistence type="predicted"/>
<organism evidence="2 3">
    <name type="scientific">Oceanomicrobium pacificus</name>
    <dbReference type="NCBI Taxonomy" id="2692916"/>
    <lineage>
        <taxon>Bacteria</taxon>
        <taxon>Pseudomonadati</taxon>
        <taxon>Pseudomonadota</taxon>
        <taxon>Alphaproteobacteria</taxon>
        <taxon>Rhodobacterales</taxon>
        <taxon>Paracoccaceae</taxon>
        <taxon>Oceanomicrobium</taxon>
    </lineage>
</organism>